<protein>
    <recommendedName>
        <fullName evidence="2">Prokaryotic-type class I peptide chain release factors domain-containing protein</fullName>
    </recommendedName>
</protein>
<evidence type="ECO:0000313" key="3">
    <source>
        <dbReference type="EMBL" id="KAG6401646.1"/>
    </source>
</evidence>
<dbReference type="Pfam" id="PF00472">
    <property type="entry name" value="RF-1"/>
    <property type="match status" value="1"/>
</dbReference>
<dbReference type="PANTHER" id="PTHR43804">
    <property type="entry name" value="LD18447P"/>
    <property type="match status" value="1"/>
</dbReference>
<evidence type="ECO:0000259" key="2">
    <source>
        <dbReference type="Pfam" id="PF00472"/>
    </source>
</evidence>
<dbReference type="Gene3D" id="3.30.160.20">
    <property type="match status" value="1"/>
</dbReference>
<proteinExistence type="inferred from homology"/>
<gene>
    <name evidence="3" type="ORF">SASPL_138510</name>
</gene>
<accession>A0A8X8WVA7</accession>
<comment type="similarity">
    <text evidence="1">Belongs to the prokaryotic/mitochondrial release factor family.</text>
</comment>
<organism evidence="3">
    <name type="scientific">Salvia splendens</name>
    <name type="common">Scarlet sage</name>
    <dbReference type="NCBI Taxonomy" id="180675"/>
    <lineage>
        <taxon>Eukaryota</taxon>
        <taxon>Viridiplantae</taxon>
        <taxon>Streptophyta</taxon>
        <taxon>Embryophyta</taxon>
        <taxon>Tracheophyta</taxon>
        <taxon>Spermatophyta</taxon>
        <taxon>Magnoliopsida</taxon>
        <taxon>eudicotyledons</taxon>
        <taxon>Gunneridae</taxon>
        <taxon>Pentapetalae</taxon>
        <taxon>asterids</taxon>
        <taxon>lamiids</taxon>
        <taxon>Lamiales</taxon>
        <taxon>Lamiaceae</taxon>
        <taxon>Nepetoideae</taxon>
        <taxon>Mentheae</taxon>
        <taxon>Salviinae</taxon>
        <taxon>Salvia</taxon>
        <taxon>Salvia subgen. Calosphace</taxon>
        <taxon>core Calosphace</taxon>
    </lineage>
</organism>
<dbReference type="InterPro" id="IPR045853">
    <property type="entry name" value="Pep_chain_release_fac_I_sf"/>
</dbReference>
<dbReference type="AlphaFoldDB" id="A0A8X8WVA7"/>
<reference evidence="3" key="2">
    <citation type="submission" date="2020-08" db="EMBL/GenBank/DDBJ databases">
        <title>Plant Genome Project.</title>
        <authorList>
            <person name="Zhang R.-G."/>
        </authorList>
    </citation>
    <scope>NUCLEOTIDE SEQUENCE</scope>
    <source>
        <strain evidence="3">Huo1</strain>
        <tissue evidence="3">Leaf</tissue>
    </source>
</reference>
<comment type="caution">
    <text evidence="3">The sequence shown here is derived from an EMBL/GenBank/DDBJ whole genome shotgun (WGS) entry which is preliminary data.</text>
</comment>
<dbReference type="EMBL" id="PNBA02000014">
    <property type="protein sequence ID" value="KAG6401646.1"/>
    <property type="molecule type" value="Genomic_DNA"/>
</dbReference>
<dbReference type="InterPro" id="IPR000352">
    <property type="entry name" value="Pep_chain_release_fac_I"/>
</dbReference>
<dbReference type="Proteomes" id="UP000298416">
    <property type="component" value="Unassembled WGS sequence"/>
</dbReference>
<evidence type="ECO:0000313" key="4">
    <source>
        <dbReference type="Proteomes" id="UP000298416"/>
    </source>
</evidence>
<evidence type="ECO:0000256" key="1">
    <source>
        <dbReference type="ARBA" id="ARBA00010835"/>
    </source>
</evidence>
<dbReference type="InterPro" id="IPR050057">
    <property type="entry name" value="Prokaryotic/Mito_RF"/>
</dbReference>
<keyword evidence="4" id="KW-1185">Reference proteome</keyword>
<sequence length="145" mass="16386">MTDEKLMSQCEMDTFKVSGPGGQHRNKRESAVRLKHLPTGITAQASEDGSQHKNRVAALSHLRKLSALRVRNTIDLETYVPPPELVQILPTKFTIRLDKGSQIGPNNPKFALVRLNAFSGMQSLIDLYICSWRFCFRCCKESRVL</sequence>
<dbReference type="PANTHER" id="PTHR43804:SF6">
    <property type="entry name" value="CLASS I PEPTIDE CHAIN RELEASE FACTOR"/>
    <property type="match status" value="1"/>
</dbReference>
<dbReference type="SUPFAM" id="SSF75620">
    <property type="entry name" value="Release factor"/>
    <property type="match status" value="1"/>
</dbReference>
<feature type="domain" description="Prokaryotic-type class I peptide chain release factors" evidence="2">
    <location>
        <begin position="8"/>
        <end position="64"/>
    </location>
</feature>
<name>A0A8X8WVA7_SALSN</name>
<dbReference type="GO" id="GO:0003747">
    <property type="term" value="F:translation release factor activity"/>
    <property type="evidence" value="ECO:0007669"/>
    <property type="project" value="InterPro"/>
</dbReference>
<dbReference type="GO" id="GO:0009507">
    <property type="term" value="C:chloroplast"/>
    <property type="evidence" value="ECO:0007669"/>
    <property type="project" value="TreeGrafter"/>
</dbReference>
<reference evidence="3" key="1">
    <citation type="submission" date="2018-01" db="EMBL/GenBank/DDBJ databases">
        <authorList>
            <person name="Mao J.F."/>
        </authorList>
    </citation>
    <scope>NUCLEOTIDE SEQUENCE</scope>
    <source>
        <strain evidence="3">Huo1</strain>
        <tissue evidence="3">Leaf</tissue>
    </source>
</reference>